<proteinExistence type="predicted"/>
<dbReference type="STRING" id="1802695.A3A13_04255"/>
<accession>A0A1F8GD53</accession>
<feature type="region of interest" description="Disordered" evidence="1">
    <location>
        <begin position="51"/>
        <end position="74"/>
    </location>
</feature>
<protein>
    <submittedName>
        <fullName evidence="2">Uncharacterized protein</fullName>
    </submittedName>
</protein>
<name>A0A1F8GD53_9BACT</name>
<reference evidence="2 3" key="1">
    <citation type="journal article" date="2016" name="Nat. Commun.">
        <title>Thousands of microbial genomes shed light on interconnected biogeochemical processes in an aquifer system.</title>
        <authorList>
            <person name="Anantharaman K."/>
            <person name="Brown C.T."/>
            <person name="Hug L.A."/>
            <person name="Sharon I."/>
            <person name="Castelle C.J."/>
            <person name="Probst A.J."/>
            <person name="Thomas B.C."/>
            <person name="Singh A."/>
            <person name="Wilkins M.J."/>
            <person name="Karaoz U."/>
            <person name="Brodie E.L."/>
            <person name="Williams K.H."/>
            <person name="Hubbard S.S."/>
            <person name="Banfield J.F."/>
        </authorList>
    </citation>
    <scope>NUCLEOTIDE SEQUENCE [LARGE SCALE GENOMIC DNA]</scope>
</reference>
<comment type="caution">
    <text evidence="2">The sequence shown here is derived from an EMBL/GenBank/DDBJ whole genome shotgun (WGS) entry which is preliminary data.</text>
</comment>
<dbReference type="Proteomes" id="UP000178911">
    <property type="component" value="Unassembled WGS sequence"/>
</dbReference>
<gene>
    <name evidence="2" type="ORF">A3A13_04255</name>
</gene>
<evidence type="ECO:0000313" key="2">
    <source>
        <dbReference type="EMBL" id="OGN23305.1"/>
    </source>
</evidence>
<dbReference type="AlphaFoldDB" id="A0A1F8GD53"/>
<evidence type="ECO:0000313" key="3">
    <source>
        <dbReference type="Proteomes" id="UP000178911"/>
    </source>
</evidence>
<dbReference type="EMBL" id="MGKJ01000020">
    <property type="protein sequence ID" value="OGN23305.1"/>
    <property type="molecule type" value="Genomic_DNA"/>
</dbReference>
<evidence type="ECO:0000256" key="1">
    <source>
        <dbReference type="SAM" id="MobiDB-lite"/>
    </source>
</evidence>
<organism evidence="2 3">
    <name type="scientific">Candidatus Yanofskybacteria bacterium RIFCSPLOWO2_01_FULL_43_22</name>
    <dbReference type="NCBI Taxonomy" id="1802695"/>
    <lineage>
        <taxon>Bacteria</taxon>
        <taxon>Candidatus Yanofskyibacteriota</taxon>
    </lineage>
</organism>
<sequence>MSKLDQKHLKEVCRIGGGIFTCSYLGMGAEGMECLKGTGFQSIIDQRRTEKSTGAMGDNCSGPPDFKLTQETIH</sequence>